<dbReference type="CDD" id="cd00067">
    <property type="entry name" value="GAL4"/>
    <property type="match status" value="1"/>
</dbReference>
<evidence type="ECO:0000256" key="1">
    <source>
        <dbReference type="ARBA" id="ARBA00004123"/>
    </source>
</evidence>
<dbReference type="Pfam" id="PF11951">
    <property type="entry name" value="Fungal_trans_2"/>
    <property type="match status" value="1"/>
</dbReference>
<reference evidence="8" key="1">
    <citation type="journal article" date="2015" name="Genome Announc.">
        <title>Draft genome sequence of the fungus Penicillium brasilianum MG11.</title>
        <authorList>
            <person name="Horn F."/>
            <person name="Linde J."/>
            <person name="Mattern D.J."/>
            <person name="Walther G."/>
            <person name="Guthke R."/>
            <person name="Brakhage A.A."/>
            <person name="Valiante V."/>
        </authorList>
    </citation>
    <scope>NUCLEOTIDE SEQUENCE [LARGE SCALE GENOMIC DNA]</scope>
    <source>
        <strain evidence="8">MG11</strain>
    </source>
</reference>
<comment type="subcellular location">
    <subcellularLocation>
        <location evidence="1">Nucleus</location>
    </subcellularLocation>
</comment>
<dbReference type="InterPro" id="IPR036864">
    <property type="entry name" value="Zn2-C6_fun-type_DNA-bd_sf"/>
</dbReference>
<dbReference type="PROSITE" id="PS00463">
    <property type="entry name" value="ZN2_CY6_FUNGAL_1"/>
    <property type="match status" value="1"/>
</dbReference>
<evidence type="ECO:0000259" key="6">
    <source>
        <dbReference type="PROSITE" id="PS50048"/>
    </source>
</evidence>
<evidence type="ECO:0000256" key="5">
    <source>
        <dbReference type="ARBA" id="ARBA00023242"/>
    </source>
</evidence>
<organism evidence="7 8">
    <name type="scientific">Penicillium brasilianum</name>
    <dbReference type="NCBI Taxonomy" id="104259"/>
    <lineage>
        <taxon>Eukaryota</taxon>
        <taxon>Fungi</taxon>
        <taxon>Dikarya</taxon>
        <taxon>Ascomycota</taxon>
        <taxon>Pezizomycotina</taxon>
        <taxon>Eurotiomycetes</taxon>
        <taxon>Eurotiomycetidae</taxon>
        <taxon>Eurotiales</taxon>
        <taxon>Aspergillaceae</taxon>
        <taxon>Penicillium</taxon>
    </lineage>
</organism>
<keyword evidence="8" id="KW-1185">Reference proteome</keyword>
<dbReference type="OrthoDB" id="3598904at2759"/>
<dbReference type="Gene3D" id="4.10.240.10">
    <property type="entry name" value="Zn(2)-C6 fungal-type DNA-binding domain"/>
    <property type="match status" value="1"/>
</dbReference>
<dbReference type="GO" id="GO:0005634">
    <property type="term" value="C:nucleus"/>
    <property type="evidence" value="ECO:0007669"/>
    <property type="project" value="UniProtKB-SubCell"/>
</dbReference>
<dbReference type="PANTHER" id="PTHR37534">
    <property type="entry name" value="TRANSCRIPTIONAL ACTIVATOR PROTEIN UGA3"/>
    <property type="match status" value="1"/>
</dbReference>
<accession>A0A0F7TCT4</accession>
<dbReference type="Proteomes" id="UP000042958">
    <property type="component" value="Unassembled WGS sequence"/>
</dbReference>
<evidence type="ECO:0000256" key="3">
    <source>
        <dbReference type="ARBA" id="ARBA00023125"/>
    </source>
</evidence>
<dbReference type="PROSITE" id="PS50048">
    <property type="entry name" value="ZN2_CY6_FUNGAL_2"/>
    <property type="match status" value="1"/>
</dbReference>
<evidence type="ECO:0000313" key="8">
    <source>
        <dbReference type="Proteomes" id="UP000042958"/>
    </source>
</evidence>
<dbReference type="Pfam" id="PF00172">
    <property type="entry name" value="Zn_clus"/>
    <property type="match status" value="1"/>
</dbReference>
<dbReference type="InterPro" id="IPR021858">
    <property type="entry name" value="Fun_TF"/>
</dbReference>
<name>A0A0F7TCT4_PENBI</name>
<keyword evidence="5" id="KW-0539">Nucleus</keyword>
<dbReference type="STRING" id="104259.A0A0F7TCT4"/>
<dbReference type="AlphaFoldDB" id="A0A0F7TCT4"/>
<dbReference type="InterPro" id="IPR001138">
    <property type="entry name" value="Zn2Cys6_DnaBD"/>
</dbReference>
<sequence length="712" mass="80231">MTVTSLVMQNRRGHASAKRTLRLPIIAPKEEVLEGKSDKSMIAPPRIRLPPRSRTGCWTCRSRKVKCDEGHPQCNQCTRLGHICDYRPRLAFRDDTPRIMGRMADVKTEGNVVWDLSSPGSSEDRSGSDYFSLGDALPAFSLLTSDEERERKAEATTPGTYHVIMVPDIFSSLPEYADDAEKPKATVTESVYSVASSPVSVVKTETDPADDPNVVILKTFEDVTRRSPSAGRTSRVSPTSEISDPFCSLSLSPIMGSFPSPVLGEEHGSSSFLVDSRMDHQARQRQQDSTLFAHFRHVVWKQLFPHDRGLDDTYGFDRNGMTLSVDFLEREAARFPPLSHAIMTVSALSLSHSGTGQNVDALQYYQQAFPSLQISLRNNDDLVSDGLFLTHFLLLIYEVAAAEPQGSNLWSHHISRLLHIALLRQSKFGREPHPFILWWICHIDLYALFSGAGTGEFVRAIMDHQMLPGSESLLYPSATEGYSVIYPEEHESLPTLMRLYADTFSLATQIGFLGSRLRQEKVSVPFADFNQRSKEISDLRRALNRLWEASDVAYWYQRQDSLPRRSQEILQQSATLFHVSQLFTYSSMWPRQRLESEFTPDGEIDHHAAEILRIAEQTTQTRRADRHFLVFPLFLAGATASASGLKMMAMELMTSMEDEEDGMGRNAATTRAILQTVYERQLECLMRVGHTLDVDWADLMAQEGLQMVNFGF</sequence>
<dbReference type="GO" id="GO:0008270">
    <property type="term" value="F:zinc ion binding"/>
    <property type="evidence" value="ECO:0007669"/>
    <property type="project" value="InterPro"/>
</dbReference>
<proteinExistence type="predicted"/>
<keyword evidence="3" id="KW-0238">DNA-binding</keyword>
<gene>
    <name evidence="7" type="ORF">PMG11_00841</name>
</gene>
<feature type="domain" description="Zn(2)-C6 fungal-type" evidence="6">
    <location>
        <begin position="56"/>
        <end position="86"/>
    </location>
</feature>
<evidence type="ECO:0000256" key="4">
    <source>
        <dbReference type="ARBA" id="ARBA00023163"/>
    </source>
</evidence>
<keyword evidence="2" id="KW-0805">Transcription regulation</keyword>
<dbReference type="PANTHER" id="PTHR37534:SF49">
    <property type="entry name" value="LYSINE BIOSYNTHESIS REGULATORY PROTEIN LYS14"/>
    <property type="match status" value="1"/>
</dbReference>
<dbReference type="GO" id="GO:0045944">
    <property type="term" value="P:positive regulation of transcription by RNA polymerase II"/>
    <property type="evidence" value="ECO:0007669"/>
    <property type="project" value="TreeGrafter"/>
</dbReference>
<keyword evidence="4" id="KW-0804">Transcription</keyword>
<protein>
    <recommendedName>
        <fullName evidence="6">Zn(2)-C6 fungal-type domain-containing protein</fullName>
    </recommendedName>
</protein>
<dbReference type="SMART" id="SM00066">
    <property type="entry name" value="GAL4"/>
    <property type="match status" value="1"/>
</dbReference>
<evidence type="ECO:0000313" key="7">
    <source>
        <dbReference type="EMBL" id="CEJ54534.1"/>
    </source>
</evidence>
<evidence type="ECO:0000256" key="2">
    <source>
        <dbReference type="ARBA" id="ARBA00023015"/>
    </source>
</evidence>
<dbReference type="EMBL" id="CDHK01000001">
    <property type="protein sequence ID" value="CEJ54534.1"/>
    <property type="molecule type" value="Genomic_DNA"/>
</dbReference>
<dbReference type="GO" id="GO:0000981">
    <property type="term" value="F:DNA-binding transcription factor activity, RNA polymerase II-specific"/>
    <property type="evidence" value="ECO:0007669"/>
    <property type="project" value="InterPro"/>
</dbReference>
<dbReference type="GO" id="GO:0000976">
    <property type="term" value="F:transcription cis-regulatory region binding"/>
    <property type="evidence" value="ECO:0007669"/>
    <property type="project" value="TreeGrafter"/>
</dbReference>
<dbReference type="SUPFAM" id="SSF57701">
    <property type="entry name" value="Zn2/Cys6 DNA-binding domain"/>
    <property type="match status" value="1"/>
</dbReference>